<keyword evidence="3" id="KW-1185">Reference proteome</keyword>
<evidence type="ECO:0000259" key="1">
    <source>
        <dbReference type="Pfam" id="PF00583"/>
    </source>
</evidence>
<keyword evidence="2" id="KW-0012">Acyltransferase</keyword>
<dbReference type="SUPFAM" id="SSF55729">
    <property type="entry name" value="Acyl-CoA N-acyltransferases (Nat)"/>
    <property type="match status" value="1"/>
</dbReference>
<organism evidence="2">
    <name type="scientific">Brazilian cedratvirus IHUMI</name>
    <dbReference type="NCBI Taxonomy" id="2126980"/>
    <lineage>
        <taxon>Viruses</taxon>
        <taxon>Pithoviruses</taxon>
        <taxon>Orthocedratvirinae</taxon>
        <taxon>Alphacedratvirus</taxon>
        <taxon>Alphacedratvirus brasiliense</taxon>
    </lineage>
</organism>
<protein>
    <submittedName>
        <fullName evidence="2">Acyl-CoA N-acyltransferase</fullName>
    </submittedName>
</protein>
<gene>
    <name evidence="2" type="ORF">BRZCDTV_304</name>
</gene>
<proteinExistence type="predicted"/>
<dbReference type="Pfam" id="PF00583">
    <property type="entry name" value="Acetyltransf_1"/>
    <property type="match status" value="1"/>
</dbReference>
<dbReference type="InterPro" id="IPR000182">
    <property type="entry name" value="GNAT_dom"/>
</dbReference>
<feature type="domain" description="N-acetyltransferase" evidence="1">
    <location>
        <begin position="80"/>
        <end position="177"/>
    </location>
</feature>
<dbReference type="GO" id="GO:0016747">
    <property type="term" value="F:acyltransferase activity, transferring groups other than amino-acyl groups"/>
    <property type="evidence" value="ECO:0007669"/>
    <property type="project" value="InterPro"/>
</dbReference>
<dbReference type="Proteomes" id="UP000273054">
    <property type="component" value="Segment"/>
</dbReference>
<name>A0A2R8FEF9_9VIRU</name>
<dbReference type="InterPro" id="IPR016181">
    <property type="entry name" value="Acyl_CoA_acyltransferase"/>
</dbReference>
<keyword evidence="2" id="KW-0808">Transferase</keyword>
<dbReference type="EMBL" id="LT994651">
    <property type="protein sequence ID" value="SPN79375.1"/>
    <property type="molecule type" value="Genomic_DNA"/>
</dbReference>
<evidence type="ECO:0000313" key="2">
    <source>
        <dbReference type="EMBL" id="SPN79375.1"/>
    </source>
</evidence>
<reference evidence="2" key="1">
    <citation type="submission" date="2018-03" db="EMBL/GenBank/DDBJ databases">
        <authorList>
            <consortium name="Urmite Genomes"/>
        </authorList>
    </citation>
    <scope>NUCLEOTIDE SEQUENCE [LARGE SCALE GENOMIC DNA]</scope>
    <source>
        <strain evidence="2">IHUMI-27.7</strain>
    </source>
</reference>
<sequence>MRYYFYKGPVNLEERFPDLVKNSFYRYPVTEIAYYVNLPGGDKVEVLDVGGGWQSLLMDKDTDSYIQRNRPEVFTEERIMEESWLPTSEVEGDGSWLSILVEGGKIIGSYAGHVYIDELGRRFSKGSFITISPEYQGRGLCREFATFTYERLLSVYQVDYIAIFVASTIGAGACRCYIRAAQDLGLYVFGKGENYIIAKPEDCQTRDLDSLIFSIFPILDEVMINQE</sequence>
<accession>A0A2R8FEF9</accession>
<evidence type="ECO:0000313" key="3">
    <source>
        <dbReference type="Proteomes" id="UP000273054"/>
    </source>
</evidence>